<keyword evidence="4" id="KW-1185">Reference proteome</keyword>
<reference evidence="3 4" key="1">
    <citation type="submission" date="2019-04" db="EMBL/GenBank/DDBJ databases">
        <title>Friends and foes A comparative genomics studyof 23 Aspergillus species from section Flavi.</title>
        <authorList>
            <consortium name="DOE Joint Genome Institute"/>
            <person name="Kjaerbolling I."/>
            <person name="Vesth T."/>
            <person name="Frisvad J.C."/>
            <person name="Nybo J.L."/>
            <person name="Theobald S."/>
            <person name="Kildgaard S."/>
            <person name="Isbrandt T."/>
            <person name="Kuo A."/>
            <person name="Sato A."/>
            <person name="Lyhne E.K."/>
            <person name="Kogle M.E."/>
            <person name="Wiebenga A."/>
            <person name="Kun R.S."/>
            <person name="Lubbers R.J."/>
            <person name="Makela M.R."/>
            <person name="Barry K."/>
            <person name="Chovatia M."/>
            <person name="Clum A."/>
            <person name="Daum C."/>
            <person name="Haridas S."/>
            <person name="He G."/>
            <person name="LaButti K."/>
            <person name="Lipzen A."/>
            <person name="Mondo S."/>
            <person name="Riley R."/>
            <person name="Salamov A."/>
            <person name="Simmons B.A."/>
            <person name="Magnuson J.K."/>
            <person name="Henrissat B."/>
            <person name="Mortensen U.H."/>
            <person name="Larsen T.O."/>
            <person name="Devries R.P."/>
            <person name="Grigoriev I.V."/>
            <person name="Machida M."/>
            <person name="Baker S.E."/>
            <person name="Andersen M.R."/>
        </authorList>
    </citation>
    <scope>NUCLEOTIDE SEQUENCE [LARGE SCALE GENOMIC DNA]</scope>
    <source>
        <strain evidence="3 4">IBT 29228</strain>
    </source>
</reference>
<evidence type="ECO:0000313" key="3">
    <source>
        <dbReference type="EMBL" id="KAE8377552.1"/>
    </source>
</evidence>
<dbReference type="EMBL" id="ML736221">
    <property type="protein sequence ID" value="KAE8377552.1"/>
    <property type="molecule type" value="Genomic_DNA"/>
</dbReference>
<feature type="domain" description="Heterokaryon incompatibility" evidence="2">
    <location>
        <begin position="76"/>
        <end position="216"/>
    </location>
</feature>
<dbReference type="InterPro" id="IPR052895">
    <property type="entry name" value="HetReg/Transcr_Mod"/>
</dbReference>
<protein>
    <submittedName>
        <fullName evidence="3">Heterokaryon incompatibility protein-domain-containing protein</fullName>
    </submittedName>
</protein>
<dbReference type="AlphaFoldDB" id="A0A5N7B610"/>
<organism evidence="3 4">
    <name type="scientific">Aspergillus bertholletiae</name>
    <dbReference type="NCBI Taxonomy" id="1226010"/>
    <lineage>
        <taxon>Eukaryota</taxon>
        <taxon>Fungi</taxon>
        <taxon>Dikarya</taxon>
        <taxon>Ascomycota</taxon>
        <taxon>Pezizomycotina</taxon>
        <taxon>Eurotiomycetes</taxon>
        <taxon>Eurotiomycetidae</taxon>
        <taxon>Eurotiales</taxon>
        <taxon>Aspergillaceae</taxon>
        <taxon>Aspergillus</taxon>
        <taxon>Aspergillus subgen. Circumdati</taxon>
    </lineage>
</organism>
<feature type="region of interest" description="Disordered" evidence="1">
    <location>
        <begin position="1"/>
        <end position="26"/>
    </location>
</feature>
<dbReference type="OrthoDB" id="4850726at2759"/>
<dbReference type="Pfam" id="PF06985">
    <property type="entry name" value="HET"/>
    <property type="match status" value="1"/>
</dbReference>
<evidence type="ECO:0000313" key="4">
    <source>
        <dbReference type="Proteomes" id="UP000326198"/>
    </source>
</evidence>
<dbReference type="PANTHER" id="PTHR24148">
    <property type="entry name" value="ANKYRIN REPEAT DOMAIN-CONTAINING PROTEIN 39 HOMOLOG-RELATED"/>
    <property type="match status" value="1"/>
</dbReference>
<evidence type="ECO:0000256" key="1">
    <source>
        <dbReference type="SAM" id="MobiDB-lite"/>
    </source>
</evidence>
<name>A0A5N7B610_9EURO</name>
<gene>
    <name evidence="3" type="ORF">BDV26DRAFT_293027</name>
</gene>
<dbReference type="InterPro" id="IPR010730">
    <property type="entry name" value="HET"/>
</dbReference>
<dbReference type="PANTHER" id="PTHR24148:SF64">
    <property type="entry name" value="HETEROKARYON INCOMPATIBILITY DOMAIN-CONTAINING PROTEIN"/>
    <property type="match status" value="1"/>
</dbReference>
<evidence type="ECO:0000259" key="2">
    <source>
        <dbReference type="Pfam" id="PF06985"/>
    </source>
</evidence>
<sequence length="615" mass="69752">MLSKRRLVRRAESTPELQPKNLTSNPTALNSEVSRKIFSALPEKGIRLVVIQAGSSSDEIRCDIQEVTLTDSLPPYNALSHLWGSDREHELIRLKGEGFYVRKNLAETLRQLRRADQDVVFWIDALCINQCDKDEKGVQIPLMGDVYRNAEKVVAFLGLHDESSPLLFEALEELERQPDIGHLLGHLGFDKLPSIMTAMNAFLAREYWSRAWVVQELIFGRRDRRIQCSSNEVSFSALETLRSAIINRPVNLTLSSGSPNHTAVMAPPTKWHPRFEQLQETGLTLSANGFLDGFLDSQCSHPHDHIYAFYNLFPEKLRDHIEVNVKKEPIEVICQVVQAIIKESRSLHIITLRGRQVRPVDLWQYNLPSWCPFFGVEFLNDPILSQFFEDPACSSNVEGIPTFSENGKRLKVKGVMIGEIYSTASTRPLASRPFKEIDFEDNERINTEWIYASEYIEFILSQFIGYDGLLQIDLCDGLADLPGCDFIPAIVESQFEFSKFRSMLKSNVDLMCSLYDFAQFFHARKPCAFRYDGSVLHQQHHSISPGRSPIPKDLAIVPETACANDVLCAIHGCEPFIVLRKDGECYKVVGEAKVFRKTSSDALAFTGLSRSFLLK</sequence>
<proteinExistence type="predicted"/>
<accession>A0A5N7B610</accession>
<dbReference type="Proteomes" id="UP000326198">
    <property type="component" value="Unassembled WGS sequence"/>
</dbReference>